<organism evidence="3 4">
    <name type="scientific">Apis cerana cerana</name>
    <name type="common">Oriental honeybee</name>
    <dbReference type="NCBI Taxonomy" id="94128"/>
    <lineage>
        <taxon>Eukaryota</taxon>
        <taxon>Metazoa</taxon>
        <taxon>Ecdysozoa</taxon>
        <taxon>Arthropoda</taxon>
        <taxon>Hexapoda</taxon>
        <taxon>Insecta</taxon>
        <taxon>Pterygota</taxon>
        <taxon>Neoptera</taxon>
        <taxon>Endopterygota</taxon>
        <taxon>Hymenoptera</taxon>
        <taxon>Apocrita</taxon>
        <taxon>Aculeata</taxon>
        <taxon>Apoidea</taxon>
        <taxon>Anthophila</taxon>
        <taxon>Apidae</taxon>
        <taxon>Apis</taxon>
    </lineage>
</organism>
<evidence type="ECO:0000256" key="2">
    <source>
        <dbReference type="SAM" id="Phobius"/>
    </source>
</evidence>
<evidence type="ECO:0000313" key="4">
    <source>
        <dbReference type="Proteomes" id="UP000242457"/>
    </source>
</evidence>
<keyword evidence="2" id="KW-1133">Transmembrane helix</keyword>
<accession>A0A2A3E6A1</accession>
<evidence type="ECO:0000256" key="1">
    <source>
        <dbReference type="SAM" id="MobiDB-lite"/>
    </source>
</evidence>
<dbReference type="AlphaFoldDB" id="A0A2A3E6A1"/>
<keyword evidence="2" id="KW-0472">Membrane</keyword>
<sequence>MSDETYIVARRKHGEREGGQKQGDMLESSGCSVTEGRGKENGAVDCVEDVWLAVQRRRPGVPRRSFGISLTPPLIISLFLCGLAGFVAGLGMHLTSRESGLRIPQTQTKDAVYAYDSTLVQYHL</sequence>
<keyword evidence="4" id="KW-1185">Reference proteome</keyword>
<name>A0A2A3E6A1_APICC</name>
<dbReference type="EMBL" id="KZ288354">
    <property type="protein sequence ID" value="PBC27240.1"/>
    <property type="molecule type" value="Genomic_DNA"/>
</dbReference>
<evidence type="ECO:0000313" key="3">
    <source>
        <dbReference type="EMBL" id="PBC27240.1"/>
    </source>
</evidence>
<feature type="transmembrane region" description="Helical" evidence="2">
    <location>
        <begin position="74"/>
        <end position="94"/>
    </location>
</feature>
<dbReference type="Proteomes" id="UP000242457">
    <property type="component" value="Unassembled WGS sequence"/>
</dbReference>
<proteinExistence type="predicted"/>
<keyword evidence="2" id="KW-0812">Transmembrane</keyword>
<feature type="region of interest" description="Disordered" evidence="1">
    <location>
        <begin position="1"/>
        <end position="37"/>
    </location>
</feature>
<gene>
    <name evidence="3" type="ORF">APICC_00926</name>
</gene>
<reference evidence="3 4" key="1">
    <citation type="submission" date="2014-07" db="EMBL/GenBank/DDBJ databases">
        <title>Genomic and transcriptomic analysis on Apis cerana provide comprehensive insights into honey bee biology.</title>
        <authorList>
            <person name="Diao Q."/>
            <person name="Sun L."/>
            <person name="Zheng H."/>
            <person name="Zheng H."/>
            <person name="Xu S."/>
            <person name="Wang S."/>
            <person name="Zeng Z."/>
            <person name="Hu F."/>
            <person name="Su S."/>
            <person name="Wu J."/>
        </authorList>
    </citation>
    <scope>NUCLEOTIDE SEQUENCE [LARGE SCALE GENOMIC DNA]</scope>
    <source>
        <tissue evidence="3">Pupae without intestine</tissue>
    </source>
</reference>
<protein>
    <submittedName>
        <fullName evidence="3">Uncharacterized protein</fullName>
    </submittedName>
</protein>